<protein>
    <recommendedName>
        <fullName evidence="3">SIR2-like domain-containing protein</fullName>
    </recommendedName>
</protein>
<dbReference type="RefSeq" id="WP_129557608.1">
    <property type="nucleotide sequence ID" value="NZ_JAFCKD010000072.1"/>
</dbReference>
<accession>A0A0E3VX49</accession>
<name>A0A0E3VX49_9BRAD</name>
<evidence type="ECO:0008006" key="3">
    <source>
        <dbReference type="Google" id="ProtNLM"/>
    </source>
</evidence>
<gene>
    <name evidence="1" type="ORF">NK6_8896</name>
</gene>
<evidence type="ECO:0000313" key="2">
    <source>
        <dbReference type="Proteomes" id="UP000063308"/>
    </source>
</evidence>
<proteinExistence type="predicted"/>
<dbReference type="AlphaFoldDB" id="A0A0E3VX49"/>
<dbReference type="Proteomes" id="UP000063308">
    <property type="component" value="Chromosome"/>
</dbReference>
<reference evidence="1 2" key="1">
    <citation type="submission" date="2014-11" db="EMBL/GenBank/DDBJ databases">
        <title>Symbiosis island explosion on the genome of extra-slow-growing strains of soybean bradyrhizobia with massive insertion sequences.</title>
        <authorList>
            <person name="Iida T."/>
            <person name="Minamisawa K."/>
        </authorList>
    </citation>
    <scope>NUCLEOTIDE SEQUENCE [LARGE SCALE GENOMIC DNA]</scope>
    <source>
        <strain evidence="1 2">NK6</strain>
    </source>
</reference>
<dbReference type="EMBL" id="AP014685">
    <property type="protein sequence ID" value="BAR62040.1"/>
    <property type="molecule type" value="Genomic_DNA"/>
</dbReference>
<organism evidence="1 2">
    <name type="scientific">Bradyrhizobium diazoefficiens</name>
    <dbReference type="NCBI Taxonomy" id="1355477"/>
    <lineage>
        <taxon>Bacteria</taxon>
        <taxon>Pseudomonadati</taxon>
        <taxon>Pseudomonadota</taxon>
        <taxon>Alphaproteobacteria</taxon>
        <taxon>Hyphomicrobiales</taxon>
        <taxon>Nitrobacteraceae</taxon>
        <taxon>Bradyrhizobium</taxon>
    </lineage>
</organism>
<sequence>MDQAHIRPSFTNAILEGSAILFVGAGLSFLSKNKNGTTLPNGELLKQLHTETGTKKVFPLEKISSFYVKKFGSARLYEYLLNALTVHSMSKELVDFYKLPWRRIYTTNYDNAIEFARHSSRGKLGIASTIASKFSDAETAFKNAYARENSKSRPNTIRIDNYYARFQLEHAAWIDGADQAFRLFKSGFNLLLKQIFKDDNRHYPFKAGRALAGLAAKHYDHWSTTEQQSFAGGCSTLLKKAQEWTTKNKSSHEDVSAMIREINLIMKRIGGK</sequence>
<evidence type="ECO:0000313" key="1">
    <source>
        <dbReference type="EMBL" id="BAR62040.1"/>
    </source>
</evidence>